<feature type="signal peptide" evidence="1">
    <location>
        <begin position="1"/>
        <end position="22"/>
    </location>
</feature>
<evidence type="ECO:0000313" key="3">
    <source>
        <dbReference type="Proteomes" id="UP001590951"/>
    </source>
</evidence>
<comment type="caution">
    <text evidence="2">The sequence shown here is derived from an EMBL/GenBank/DDBJ whole genome shotgun (WGS) entry which is preliminary data.</text>
</comment>
<reference evidence="2 3" key="1">
    <citation type="submission" date="2024-09" db="EMBL/GenBank/DDBJ databases">
        <title>Rethinking Asexuality: The Enigmatic Case of Functional Sexual Genes in Lepraria (Stereocaulaceae).</title>
        <authorList>
            <person name="Doellman M."/>
            <person name="Sun Y."/>
            <person name="Barcenas-Pena A."/>
            <person name="Lumbsch H.T."/>
            <person name="Grewe F."/>
        </authorList>
    </citation>
    <scope>NUCLEOTIDE SEQUENCE [LARGE SCALE GENOMIC DNA]</scope>
    <source>
        <strain evidence="2 3">Grewe 0041</strain>
    </source>
</reference>
<protein>
    <submittedName>
        <fullName evidence="2">Uncharacterized protein</fullName>
    </submittedName>
</protein>
<proteinExistence type="predicted"/>
<gene>
    <name evidence="2" type="ORF">ABVK25_001540</name>
</gene>
<organism evidence="2 3">
    <name type="scientific">Lepraria finkii</name>
    <dbReference type="NCBI Taxonomy" id="1340010"/>
    <lineage>
        <taxon>Eukaryota</taxon>
        <taxon>Fungi</taxon>
        <taxon>Dikarya</taxon>
        <taxon>Ascomycota</taxon>
        <taxon>Pezizomycotina</taxon>
        <taxon>Lecanoromycetes</taxon>
        <taxon>OSLEUM clade</taxon>
        <taxon>Lecanoromycetidae</taxon>
        <taxon>Lecanorales</taxon>
        <taxon>Lecanorineae</taxon>
        <taxon>Stereocaulaceae</taxon>
        <taxon>Lepraria</taxon>
    </lineage>
</organism>
<evidence type="ECO:0000313" key="2">
    <source>
        <dbReference type="EMBL" id="KAL2057923.1"/>
    </source>
</evidence>
<accession>A0ABR4BPK6</accession>
<sequence length="208" mass="21689">MLDFRLLPLLSCTFSLIANSHARPNPQANEDSTAVANAYSINGTTPANETDNALGGGADGANYPTFSITNNTATTGSGTGAFDLADFTFNPLQMPTEPGLNATEPTKILQPLQKSSASPNGPASSDNTLSSRDITNKIFLTATTDSMVTADSLTVYTVAADPTTLAPFFQEVEAYGINTFIAGTLQGNESNHDLIGEISVSSPDSWAT</sequence>
<feature type="chain" id="PRO_5046028026" evidence="1">
    <location>
        <begin position="23"/>
        <end position="208"/>
    </location>
</feature>
<keyword evidence="3" id="KW-1185">Reference proteome</keyword>
<keyword evidence="1" id="KW-0732">Signal</keyword>
<evidence type="ECO:0000256" key="1">
    <source>
        <dbReference type="SAM" id="SignalP"/>
    </source>
</evidence>
<dbReference type="Proteomes" id="UP001590951">
    <property type="component" value="Unassembled WGS sequence"/>
</dbReference>
<dbReference type="EMBL" id="JBHFEH010000003">
    <property type="protein sequence ID" value="KAL2057923.1"/>
    <property type="molecule type" value="Genomic_DNA"/>
</dbReference>
<name>A0ABR4BPK6_9LECA</name>